<evidence type="ECO:0008006" key="4">
    <source>
        <dbReference type="Google" id="ProtNLM"/>
    </source>
</evidence>
<dbReference type="GO" id="GO:0004497">
    <property type="term" value="F:monooxygenase activity"/>
    <property type="evidence" value="ECO:0007669"/>
    <property type="project" value="TreeGrafter"/>
</dbReference>
<accession>A0A508AJP5</accession>
<gene>
    <name evidence="2" type="ORF">FKV25_04255</name>
</gene>
<name>A0A508AJP5_9GAMM</name>
<sequence length="390" mass="42639">MASLASLGAGETNGSHRGFAIGCVSLGLRRSLFRGIRVIAIIGAGPAGISLAAALDAVGVPYEVFEKEQIGHTWRAAPADLRVLSPWWTDVLHPRAMFKGNPFRKPLAGEYLDHLLATAGTLRGKVHQSCAVTALQRVDGGWMLQATHGAAGPFAAVVLATGYFSMPRQPDPAIPTDGSVRVLHASAIRDYAELDALRDGARPVVVVGRRVTAGQLMLELSARDIPCAISVRSPLEYRRHGLLADAREVCYFFWETLEAWLKPGLRRPSFPVMEGGRTRELVQTGRVKVMPRIRKIERGELFLEDGSRLPAAAVLHATGYQADLRLLTDGVRLDEYGVPLHSNFEISGMSGIHLLGFDNLYDHRSRYLRGIRADARRLASKLVEDSRLSK</sequence>
<dbReference type="Gene3D" id="3.50.50.60">
    <property type="entry name" value="FAD/NAD(P)-binding domain"/>
    <property type="match status" value="1"/>
</dbReference>
<evidence type="ECO:0000256" key="1">
    <source>
        <dbReference type="ARBA" id="ARBA00023002"/>
    </source>
</evidence>
<dbReference type="PANTHER" id="PTHR43539:SF78">
    <property type="entry name" value="FLAVIN-CONTAINING MONOOXYGENASE"/>
    <property type="match status" value="1"/>
</dbReference>
<keyword evidence="3" id="KW-1185">Reference proteome</keyword>
<dbReference type="Pfam" id="PF13738">
    <property type="entry name" value="Pyr_redox_3"/>
    <property type="match status" value="1"/>
</dbReference>
<proteinExistence type="predicted"/>
<dbReference type="Proteomes" id="UP000318212">
    <property type="component" value="Unassembled WGS sequence"/>
</dbReference>
<evidence type="ECO:0000313" key="3">
    <source>
        <dbReference type="Proteomes" id="UP000318212"/>
    </source>
</evidence>
<dbReference type="AlphaFoldDB" id="A0A508AJP5"/>
<dbReference type="InterPro" id="IPR036188">
    <property type="entry name" value="FAD/NAD-bd_sf"/>
</dbReference>
<evidence type="ECO:0000313" key="2">
    <source>
        <dbReference type="EMBL" id="TQD49667.1"/>
    </source>
</evidence>
<dbReference type="OrthoDB" id="9808049at2"/>
<organism evidence="2 3">
    <name type="scientific">Marilutibacter aestuarii</name>
    <dbReference type="NCBI Taxonomy" id="1706195"/>
    <lineage>
        <taxon>Bacteria</taxon>
        <taxon>Pseudomonadati</taxon>
        <taxon>Pseudomonadota</taxon>
        <taxon>Gammaproteobacteria</taxon>
        <taxon>Lysobacterales</taxon>
        <taxon>Lysobacteraceae</taxon>
        <taxon>Marilutibacter</taxon>
    </lineage>
</organism>
<dbReference type="SUPFAM" id="SSF51905">
    <property type="entry name" value="FAD/NAD(P)-binding domain"/>
    <property type="match status" value="1"/>
</dbReference>
<comment type="caution">
    <text evidence="2">The sequence shown here is derived from an EMBL/GenBank/DDBJ whole genome shotgun (WGS) entry which is preliminary data.</text>
</comment>
<dbReference type="GO" id="GO:0050660">
    <property type="term" value="F:flavin adenine dinucleotide binding"/>
    <property type="evidence" value="ECO:0007669"/>
    <property type="project" value="TreeGrafter"/>
</dbReference>
<dbReference type="InterPro" id="IPR050982">
    <property type="entry name" value="Auxin_biosynth/cation_transpt"/>
</dbReference>
<reference evidence="2 3" key="1">
    <citation type="submission" date="2019-06" db="EMBL/GenBank/DDBJ databases">
        <title>Lysobacter alkalisoli sp. nov. isolated from saline soil.</title>
        <authorList>
            <person name="Sun J.-Q."/>
            <person name="Xu L."/>
        </authorList>
    </citation>
    <scope>NUCLEOTIDE SEQUENCE [LARGE SCALE GENOMIC DNA]</scope>
    <source>
        <strain evidence="2 3">JCM 31130</strain>
    </source>
</reference>
<dbReference type="PANTHER" id="PTHR43539">
    <property type="entry name" value="FLAVIN-BINDING MONOOXYGENASE-LIKE PROTEIN (AFU_ORTHOLOGUE AFUA_4G09220)"/>
    <property type="match status" value="1"/>
</dbReference>
<dbReference type="EMBL" id="VICE01000041">
    <property type="protein sequence ID" value="TQD49667.1"/>
    <property type="molecule type" value="Genomic_DNA"/>
</dbReference>
<protein>
    <recommendedName>
        <fullName evidence="4">NAD(P)/FAD-dependent oxidoreductase</fullName>
    </recommendedName>
</protein>
<keyword evidence="1" id="KW-0560">Oxidoreductase</keyword>